<gene>
    <name evidence="1" type="ORF">EJ05DRAFT_169665</name>
</gene>
<name>A0A6A6VVA4_9PEZI</name>
<dbReference type="EMBL" id="ML996583">
    <property type="protein sequence ID" value="KAF2753716.1"/>
    <property type="molecule type" value="Genomic_DNA"/>
</dbReference>
<protein>
    <submittedName>
        <fullName evidence="1">Uncharacterized protein</fullName>
    </submittedName>
</protein>
<evidence type="ECO:0000313" key="1">
    <source>
        <dbReference type="EMBL" id="KAF2753716.1"/>
    </source>
</evidence>
<dbReference type="GeneID" id="54480547"/>
<dbReference type="AlphaFoldDB" id="A0A6A6VVA4"/>
<sequence length="115" mass="13272">MSYLSKSSRQPCLASVGIVPSAIGVCVSMPSSYRYTSIQYQEHTHIYMHSSAVLLTRTNKRIFYHRNHHFVAIPAPVRVQLDQARKNAHWLWSCVDGVAAWSWWVFGDWVMSDEM</sequence>
<evidence type="ECO:0000313" key="2">
    <source>
        <dbReference type="Proteomes" id="UP000799437"/>
    </source>
</evidence>
<keyword evidence="2" id="KW-1185">Reference proteome</keyword>
<dbReference type="Proteomes" id="UP000799437">
    <property type="component" value="Unassembled WGS sequence"/>
</dbReference>
<proteinExistence type="predicted"/>
<accession>A0A6A6VVA4</accession>
<organism evidence="1 2">
    <name type="scientific">Pseudovirgaria hyperparasitica</name>
    <dbReference type="NCBI Taxonomy" id="470096"/>
    <lineage>
        <taxon>Eukaryota</taxon>
        <taxon>Fungi</taxon>
        <taxon>Dikarya</taxon>
        <taxon>Ascomycota</taxon>
        <taxon>Pezizomycotina</taxon>
        <taxon>Dothideomycetes</taxon>
        <taxon>Dothideomycetes incertae sedis</taxon>
        <taxon>Acrospermales</taxon>
        <taxon>Acrospermaceae</taxon>
        <taxon>Pseudovirgaria</taxon>
    </lineage>
</organism>
<dbReference type="RefSeq" id="XP_033596167.1">
    <property type="nucleotide sequence ID" value="XM_033739493.1"/>
</dbReference>
<reference evidence="1" key="1">
    <citation type="journal article" date="2020" name="Stud. Mycol.">
        <title>101 Dothideomycetes genomes: a test case for predicting lifestyles and emergence of pathogens.</title>
        <authorList>
            <person name="Haridas S."/>
            <person name="Albert R."/>
            <person name="Binder M."/>
            <person name="Bloem J."/>
            <person name="Labutti K."/>
            <person name="Salamov A."/>
            <person name="Andreopoulos B."/>
            <person name="Baker S."/>
            <person name="Barry K."/>
            <person name="Bills G."/>
            <person name="Bluhm B."/>
            <person name="Cannon C."/>
            <person name="Castanera R."/>
            <person name="Culley D."/>
            <person name="Daum C."/>
            <person name="Ezra D."/>
            <person name="Gonzalez J."/>
            <person name="Henrissat B."/>
            <person name="Kuo A."/>
            <person name="Liang C."/>
            <person name="Lipzen A."/>
            <person name="Lutzoni F."/>
            <person name="Magnuson J."/>
            <person name="Mondo S."/>
            <person name="Nolan M."/>
            <person name="Ohm R."/>
            <person name="Pangilinan J."/>
            <person name="Park H.-J."/>
            <person name="Ramirez L."/>
            <person name="Alfaro M."/>
            <person name="Sun H."/>
            <person name="Tritt A."/>
            <person name="Yoshinaga Y."/>
            <person name="Zwiers L.-H."/>
            <person name="Turgeon B."/>
            <person name="Goodwin S."/>
            <person name="Spatafora J."/>
            <person name="Crous P."/>
            <person name="Grigoriev I."/>
        </authorList>
    </citation>
    <scope>NUCLEOTIDE SEQUENCE</scope>
    <source>
        <strain evidence="1">CBS 121739</strain>
    </source>
</reference>